<evidence type="ECO:0000313" key="5">
    <source>
        <dbReference type="Proteomes" id="UP000326396"/>
    </source>
</evidence>
<dbReference type="CDD" id="cd00303">
    <property type="entry name" value="retropepsin_like"/>
    <property type="match status" value="1"/>
</dbReference>
<evidence type="ECO:0000259" key="3">
    <source>
        <dbReference type="PROSITE" id="PS50158"/>
    </source>
</evidence>
<feature type="region of interest" description="Disordered" evidence="2">
    <location>
        <begin position="538"/>
        <end position="558"/>
    </location>
</feature>
<keyword evidence="1" id="KW-0862">Zinc</keyword>
<gene>
    <name evidence="4" type="ORF">E3N88_36582</name>
</gene>
<dbReference type="Pfam" id="PF08284">
    <property type="entry name" value="RVP_2"/>
    <property type="match status" value="1"/>
</dbReference>
<keyword evidence="5" id="KW-1185">Reference proteome</keyword>
<feature type="domain" description="CCHC-type" evidence="3">
    <location>
        <begin position="337"/>
        <end position="351"/>
    </location>
</feature>
<dbReference type="GO" id="GO:0008270">
    <property type="term" value="F:zinc ion binding"/>
    <property type="evidence" value="ECO:0007669"/>
    <property type="project" value="UniProtKB-KW"/>
</dbReference>
<dbReference type="EMBL" id="SZYD01000017">
    <property type="protein sequence ID" value="KAD3068702.1"/>
    <property type="molecule type" value="Genomic_DNA"/>
</dbReference>
<dbReference type="PROSITE" id="PS50158">
    <property type="entry name" value="ZF_CCHC"/>
    <property type="match status" value="1"/>
</dbReference>
<sequence length="558" mass="62298">MPIRRTRRNTNNTNDTNTNTNNTNNPNPTIQELAQIISQQVAVVLPTLVTQLNQAANVNPVQNNGNGGGANPTCTFKHFNSCNPTKFVGTEGATGLLQWFESIESTFIHSDCPENLKVRYATSVFQKRALTWWNGEKRTRGSDAALALTWTEVKQLMTNEFCPRNEMRKLEAEFWDLKQDSGENLAYTTRYHELSLLVPHLVTPLSRAIEKYIGGLPMQIQDTVYGSKPTTLEEAIRLSATLTDNHVKDGTLTRKGAKKVESKSTTNELSKEVKAETSNPSKFNHRKRKAKNFAVVTPAAPLNQQAPKPNTKQYVGPNPLCNTCRYHHPTTQPCRICTNCGMYGHLANYCRHGPLGQQGQQVQPLNQQQLAPANPPQANGRVRYECGNPNHLRNQCPRLAGNNQRVARARTFQLNAQAAQANQDVVNGTFLVNNCYASVLFDSGADRSFVSYEFEPLLGRLRTKLDRPFNVEVADGNSIDINSIIIGCTVNLMDHVFPIDLIPMHLGSFDVIIGMDWAFRVPALKIIYKTKLKVTTHNNQETKNKAPDPSIHKTANQK</sequence>
<comment type="caution">
    <text evidence="4">The sequence shown here is derived from an EMBL/GenBank/DDBJ whole genome shotgun (WGS) entry which is preliminary data.</text>
</comment>
<dbReference type="InterPro" id="IPR001878">
    <property type="entry name" value="Znf_CCHC"/>
</dbReference>
<accession>A0A5N6M4M8</accession>
<dbReference type="Pfam" id="PF03732">
    <property type="entry name" value="Retrotrans_gag"/>
    <property type="match status" value="1"/>
</dbReference>
<dbReference type="SUPFAM" id="SSF50630">
    <property type="entry name" value="Acid proteases"/>
    <property type="match status" value="1"/>
</dbReference>
<dbReference type="Gene3D" id="4.10.60.10">
    <property type="entry name" value="Zinc finger, CCHC-type"/>
    <property type="match status" value="1"/>
</dbReference>
<dbReference type="PANTHER" id="PTHR15503">
    <property type="entry name" value="LDOC1 RELATED"/>
    <property type="match status" value="1"/>
</dbReference>
<dbReference type="AlphaFoldDB" id="A0A5N6M4M8"/>
<dbReference type="SMART" id="SM00343">
    <property type="entry name" value="ZnF_C2HC"/>
    <property type="match status" value="2"/>
</dbReference>
<keyword evidence="1" id="KW-0863">Zinc-finger</keyword>
<dbReference type="GO" id="GO:0003676">
    <property type="term" value="F:nucleic acid binding"/>
    <property type="evidence" value="ECO:0007669"/>
    <property type="project" value="InterPro"/>
</dbReference>
<dbReference type="PANTHER" id="PTHR15503:SF45">
    <property type="entry name" value="RNA-DIRECTED DNA POLYMERASE HOMOLOG"/>
    <property type="match status" value="1"/>
</dbReference>
<evidence type="ECO:0000256" key="1">
    <source>
        <dbReference type="PROSITE-ProRule" id="PRU00047"/>
    </source>
</evidence>
<protein>
    <recommendedName>
        <fullName evidence="3">CCHC-type domain-containing protein</fullName>
    </recommendedName>
</protein>
<feature type="compositionally biased region" description="Low complexity" evidence="2">
    <location>
        <begin position="9"/>
        <end position="28"/>
    </location>
</feature>
<organism evidence="4 5">
    <name type="scientific">Mikania micrantha</name>
    <name type="common">bitter vine</name>
    <dbReference type="NCBI Taxonomy" id="192012"/>
    <lineage>
        <taxon>Eukaryota</taxon>
        <taxon>Viridiplantae</taxon>
        <taxon>Streptophyta</taxon>
        <taxon>Embryophyta</taxon>
        <taxon>Tracheophyta</taxon>
        <taxon>Spermatophyta</taxon>
        <taxon>Magnoliopsida</taxon>
        <taxon>eudicotyledons</taxon>
        <taxon>Gunneridae</taxon>
        <taxon>Pentapetalae</taxon>
        <taxon>asterids</taxon>
        <taxon>campanulids</taxon>
        <taxon>Asterales</taxon>
        <taxon>Asteraceae</taxon>
        <taxon>Asteroideae</taxon>
        <taxon>Heliantheae alliance</taxon>
        <taxon>Eupatorieae</taxon>
        <taxon>Mikania</taxon>
    </lineage>
</organism>
<dbReference type="Gene3D" id="2.40.70.10">
    <property type="entry name" value="Acid Proteases"/>
    <property type="match status" value="1"/>
</dbReference>
<feature type="region of interest" description="Disordered" evidence="2">
    <location>
        <begin position="1"/>
        <end position="28"/>
    </location>
</feature>
<proteinExistence type="predicted"/>
<dbReference type="InterPro" id="IPR021109">
    <property type="entry name" value="Peptidase_aspartic_dom_sf"/>
</dbReference>
<evidence type="ECO:0000256" key="2">
    <source>
        <dbReference type="SAM" id="MobiDB-lite"/>
    </source>
</evidence>
<reference evidence="4 5" key="1">
    <citation type="submission" date="2019-05" db="EMBL/GenBank/DDBJ databases">
        <title>Mikania micrantha, genome provides insights into the molecular mechanism of rapid growth.</title>
        <authorList>
            <person name="Liu B."/>
        </authorList>
    </citation>
    <scope>NUCLEOTIDE SEQUENCE [LARGE SCALE GENOMIC DNA]</scope>
    <source>
        <strain evidence="4">NLD-2019</strain>
        <tissue evidence="4">Leaf</tissue>
    </source>
</reference>
<dbReference type="InterPro" id="IPR005162">
    <property type="entry name" value="Retrotrans_gag_dom"/>
</dbReference>
<evidence type="ECO:0000313" key="4">
    <source>
        <dbReference type="EMBL" id="KAD3068702.1"/>
    </source>
</evidence>
<name>A0A5N6M4M8_9ASTR</name>
<dbReference type="InterPro" id="IPR032567">
    <property type="entry name" value="RTL1-rel"/>
</dbReference>
<dbReference type="Proteomes" id="UP000326396">
    <property type="component" value="Linkage Group LG7"/>
</dbReference>
<keyword evidence="1" id="KW-0479">Metal-binding</keyword>
<dbReference type="OrthoDB" id="10399807at2759"/>